<dbReference type="InterPro" id="IPR011898">
    <property type="entry name" value="PorD_KorD"/>
</dbReference>
<keyword evidence="2" id="KW-0004">4Fe-4S</keyword>
<dbReference type="AlphaFoldDB" id="A0A1F5R7E8"/>
<dbReference type="GO" id="GO:0051539">
    <property type="term" value="F:4 iron, 4 sulfur cluster binding"/>
    <property type="evidence" value="ECO:0007669"/>
    <property type="project" value="UniProtKB-KW"/>
</dbReference>
<evidence type="ECO:0000256" key="3">
    <source>
        <dbReference type="ARBA" id="ARBA00022723"/>
    </source>
</evidence>
<dbReference type="PROSITE" id="PS51379">
    <property type="entry name" value="4FE4S_FER_2"/>
    <property type="match status" value="2"/>
</dbReference>
<evidence type="ECO:0000256" key="6">
    <source>
        <dbReference type="ARBA" id="ARBA00023014"/>
    </source>
</evidence>
<evidence type="ECO:0000256" key="1">
    <source>
        <dbReference type="ARBA" id="ARBA00001966"/>
    </source>
</evidence>
<dbReference type="Gene3D" id="3.30.70.20">
    <property type="match status" value="1"/>
</dbReference>
<dbReference type="NCBIfam" id="TIGR02179">
    <property type="entry name" value="PorD_KorD"/>
    <property type="match status" value="1"/>
</dbReference>
<dbReference type="GO" id="GO:0046872">
    <property type="term" value="F:metal ion binding"/>
    <property type="evidence" value="ECO:0007669"/>
    <property type="project" value="UniProtKB-KW"/>
</dbReference>
<gene>
    <name evidence="8" type="ORF">A2024_02525</name>
</gene>
<protein>
    <recommendedName>
        <fullName evidence="7">4Fe-4S ferredoxin-type domain-containing protein</fullName>
    </recommendedName>
</protein>
<sequence length="98" mass="10854">MSELKKYQELALGGNIEKGGTAVDFKTGDWRSSRPIYHPENCIQCLFCWAYCPDSAVILKDGQVAGFNLEHCKGCGICAHECPGKKKVKAITMEEEVK</sequence>
<comment type="cofactor">
    <cofactor evidence="1">
        <name>[4Fe-4S] cluster</name>
        <dbReference type="ChEBI" id="CHEBI:49883"/>
    </cofactor>
</comment>
<keyword evidence="3" id="KW-0479">Metal-binding</keyword>
<dbReference type="PROSITE" id="PS00198">
    <property type="entry name" value="4FE4S_FER_1"/>
    <property type="match status" value="1"/>
</dbReference>
<evidence type="ECO:0000313" key="8">
    <source>
        <dbReference type="EMBL" id="OGF10380.1"/>
    </source>
</evidence>
<accession>A0A1F5R7E8</accession>
<dbReference type="SUPFAM" id="SSF54862">
    <property type="entry name" value="4Fe-4S ferredoxins"/>
    <property type="match status" value="1"/>
</dbReference>
<dbReference type="PANTHER" id="PTHR43724">
    <property type="entry name" value="PYRUVATE SYNTHASE SUBUNIT PORD"/>
    <property type="match status" value="1"/>
</dbReference>
<evidence type="ECO:0000256" key="2">
    <source>
        <dbReference type="ARBA" id="ARBA00022485"/>
    </source>
</evidence>
<evidence type="ECO:0000259" key="7">
    <source>
        <dbReference type="PROSITE" id="PS51379"/>
    </source>
</evidence>
<dbReference type="PANTHER" id="PTHR43724:SF1">
    <property type="entry name" value="PYRUVATE SYNTHASE SUBUNIT PORD"/>
    <property type="match status" value="1"/>
</dbReference>
<dbReference type="GO" id="GO:0016625">
    <property type="term" value="F:oxidoreductase activity, acting on the aldehyde or oxo group of donors, iron-sulfur protein as acceptor"/>
    <property type="evidence" value="ECO:0007669"/>
    <property type="project" value="InterPro"/>
</dbReference>
<feature type="domain" description="4Fe-4S ferredoxin-type" evidence="7">
    <location>
        <begin position="33"/>
        <end position="62"/>
    </location>
</feature>
<evidence type="ECO:0000256" key="4">
    <source>
        <dbReference type="ARBA" id="ARBA00022737"/>
    </source>
</evidence>
<dbReference type="Pfam" id="PF14697">
    <property type="entry name" value="Fer4_21"/>
    <property type="match status" value="1"/>
</dbReference>
<dbReference type="InterPro" id="IPR017896">
    <property type="entry name" value="4Fe4S_Fe-S-bd"/>
</dbReference>
<comment type="caution">
    <text evidence="8">The sequence shown here is derived from an EMBL/GenBank/DDBJ whole genome shotgun (WGS) entry which is preliminary data.</text>
</comment>
<keyword evidence="5" id="KW-0408">Iron</keyword>
<organism evidence="8 9">
    <name type="scientific">Candidatus Edwardsbacteria bacterium GWF2_54_11</name>
    <dbReference type="NCBI Taxonomy" id="1817851"/>
    <lineage>
        <taxon>Bacteria</taxon>
        <taxon>Candidatus Edwardsiibacteriota</taxon>
    </lineage>
</organism>
<dbReference type="EMBL" id="MFFM01000039">
    <property type="protein sequence ID" value="OGF10380.1"/>
    <property type="molecule type" value="Genomic_DNA"/>
</dbReference>
<proteinExistence type="predicted"/>
<evidence type="ECO:0000256" key="5">
    <source>
        <dbReference type="ARBA" id="ARBA00023004"/>
    </source>
</evidence>
<dbReference type="Proteomes" id="UP000177230">
    <property type="component" value="Unassembled WGS sequence"/>
</dbReference>
<feature type="domain" description="4Fe-4S ferredoxin-type" evidence="7">
    <location>
        <begin position="63"/>
        <end position="96"/>
    </location>
</feature>
<dbReference type="InterPro" id="IPR017900">
    <property type="entry name" value="4Fe4S_Fe_S_CS"/>
</dbReference>
<keyword evidence="6" id="KW-0411">Iron-sulfur</keyword>
<name>A0A1F5R7E8_9BACT</name>
<reference evidence="8 9" key="1">
    <citation type="journal article" date="2016" name="Nat. Commun.">
        <title>Thousands of microbial genomes shed light on interconnected biogeochemical processes in an aquifer system.</title>
        <authorList>
            <person name="Anantharaman K."/>
            <person name="Brown C.T."/>
            <person name="Hug L.A."/>
            <person name="Sharon I."/>
            <person name="Castelle C.J."/>
            <person name="Probst A.J."/>
            <person name="Thomas B.C."/>
            <person name="Singh A."/>
            <person name="Wilkins M.J."/>
            <person name="Karaoz U."/>
            <person name="Brodie E.L."/>
            <person name="Williams K.H."/>
            <person name="Hubbard S.S."/>
            <person name="Banfield J.F."/>
        </authorList>
    </citation>
    <scope>NUCLEOTIDE SEQUENCE [LARGE SCALE GENOMIC DNA]</scope>
</reference>
<keyword evidence="4" id="KW-0677">Repeat</keyword>
<evidence type="ECO:0000313" key="9">
    <source>
        <dbReference type="Proteomes" id="UP000177230"/>
    </source>
</evidence>